<dbReference type="InterPro" id="IPR045862">
    <property type="entry name" value="Trf4-like"/>
</dbReference>
<protein>
    <recommendedName>
        <fullName evidence="2">Poly(A) RNA polymerase mitochondrial-like central palm domain-containing protein</fullName>
    </recommendedName>
</protein>
<dbReference type="GO" id="GO:0031499">
    <property type="term" value="C:TRAMP complex"/>
    <property type="evidence" value="ECO:0007669"/>
    <property type="project" value="TreeGrafter"/>
</dbReference>
<dbReference type="SUPFAM" id="SSF81631">
    <property type="entry name" value="PAP/OAS1 substrate-binding domain"/>
    <property type="match status" value="1"/>
</dbReference>
<sequence length="618" mass="68503">MPSDHLYTQTRALFLCRPAAIRLFASNNSIGSWPRLSVLYHGQSRPSTTKTPSIEIDPLVDVNSLANTVDAYRAANRAPGLLLQYGSKGSSLPTNKVNWNKPKHDRANQFPRAASRSLRNHLTPGSTRKGTVADTTTQWALDKDAIIPSAYRLPWTRNFGMPLSGSPWLSAEEQLSKEIEAFETYVSPTQEEQNAAELAFSDLRRVIKATNKHMDVDIIGSRSTGTADPLSDIDVNVSLPITPSSMKAQIQPDRILRSISSSIRTWRTNHQNRECPIETVLYVKKAVVPILLCRHSQTGLPIQIQSTPRTFDSTEYVRSFMKEFPTLRSLFKVMRQVLHMRDLHNGQHGGLTSYPLLNMIVASLKLSEGKSAPTNSGAHLLHFLDLYCEIDFATMGISTRPLGFFSKDKDRPAAAEKAAAVSGLYTTEIQGQQHLITRAKTSPSILVFQDPANPTNNLGKSAWRIRDVQETLVRLRHQLKLAMEAWDKTQIQEREETSNTKGSATPTRGQSVLRALLEGDYRLYEYDRNDIRKAVQDLNHSATSKIKQEILGVDGEIDVPLSSLDQGTTTTADEAVAAIDDVDLLREVVSSPDQASLLGQKPGNGQLTGKTNDAMRQG</sequence>
<organism evidence="3 4">
    <name type="scientific">Exophiala aquamarina CBS 119918</name>
    <dbReference type="NCBI Taxonomy" id="1182545"/>
    <lineage>
        <taxon>Eukaryota</taxon>
        <taxon>Fungi</taxon>
        <taxon>Dikarya</taxon>
        <taxon>Ascomycota</taxon>
        <taxon>Pezizomycotina</taxon>
        <taxon>Eurotiomycetes</taxon>
        <taxon>Chaetothyriomycetidae</taxon>
        <taxon>Chaetothyriales</taxon>
        <taxon>Herpotrichiellaceae</taxon>
        <taxon>Exophiala</taxon>
    </lineage>
</organism>
<dbReference type="OrthoDB" id="273917at2759"/>
<comment type="caution">
    <text evidence="3">The sequence shown here is derived from an EMBL/GenBank/DDBJ whole genome shotgun (WGS) entry which is preliminary data.</text>
</comment>
<dbReference type="GO" id="GO:0031123">
    <property type="term" value="P:RNA 3'-end processing"/>
    <property type="evidence" value="ECO:0007669"/>
    <property type="project" value="TreeGrafter"/>
</dbReference>
<dbReference type="GeneID" id="25275235"/>
<dbReference type="GO" id="GO:1990817">
    <property type="term" value="F:poly(A) RNA polymerase activity"/>
    <property type="evidence" value="ECO:0007669"/>
    <property type="project" value="InterPro"/>
</dbReference>
<evidence type="ECO:0000313" key="3">
    <source>
        <dbReference type="EMBL" id="KEF62311.1"/>
    </source>
</evidence>
<evidence type="ECO:0000259" key="2">
    <source>
        <dbReference type="Pfam" id="PF22600"/>
    </source>
</evidence>
<evidence type="ECO:0000313" key="4">
    <source>
        <dbReference type="Proteomes" id="UP000027920"/>
    </source>
</evidence>
<dbReference type="STRING" id="1182545.A0A072PR34"/>
<dbReference type="VEuPathDB" id="FungiDB:A1O9_00283"/>
<keyword evidence="4" id="KW-1185">Reference proteome</keyword>
<dbReference type="AlphaFoldDB" id="A0A072PR34"/>
<dbReference type="SUPFAM" id="SSF81301">
    <property type="entry name" value="Nucleotidyltransferase"/>
    <property type="match status" value="1"/>
</dbReference>
<reference evidence="3 4" key="1">
    <citation type="submission" date="2013-03" db="EMBL/GenBank/DDBJ databases">
        <title>The Genome Sequence of Exophiala aquamarina CBS 119918.</title>
        <authorList>
            <consortium name="The Broad Institute Genomics Platform"/>
            <person name="Cuomo C."/>
            <person name="de Hoog S."/>
            <person name="Gorbushina A."/>
            <person name="Walker B."/>
            <person name="Young S.K."/>
            <person name="Zeng Q."/>
            <person name="Gargeya S."/>
            <person name="Fitzgerald M."/>
            <person name="Haas B."/>
            <person name="Abouelleil A."/>
            <person name="Allen A.W."/>
            <person name="Alvarado L."/>
            <person name="Arachchi H.M."/>
            <person name="Berlin A.M."/>
            <person name="Chapman S.B."/>
            <person name="Gainer-Dewar J."/>
            <person name="Goldberg J."/>
            <person name="Griggs A."/>
            <person name="Gujja S."/>
            <person name="Hansen M."/>
            <person name="Howarth C."/>
            <person name="Imamovic A."/>
            <person name="Ireland A."/>
            <person name="Larimer J."/>
            <person name="McCowan C."/>
            <person name="Murphy C."/>
            <person name="Pearson M."/>
            <person name="Poon T.W."/>
            <person name="Priest M."/>
            <person name="Roberts A."/>
            <person name="Saif S."/>
            <person name="Shea T."/>
            <person name="Sisk P."/>
            <person name="Sykes S."/>
            <person name="Wortman J."/>
            <person name="Nusbaum C."/>
            <person name="Birren B."/>
        </authorList>
    </citation>
    <scope>NUCLEOTIDE SEQUENCE [LARGE SCALE GENOMIC DNA]</scope>
    <source>
        <strain evidence="3 4">CBS 119918</strain>
    </source>
</reference>
<name>A0A072PR34_9EURO</name>
<dbReference type="Gene3D" id="1.10.1410.10">
    <property type="match status" value="1"/>
</dbReference>
<dbReference type="GO" id="GO:0010605">
    <property type="term" value="P:negative regulation of macromolecule metabolic process"/>
    <property type="evidence" value="ECO:0007669"/>
    <property type="project" value="UniProtKB-ARBA"/>
</dbReference>
<dbReference type="HOGENOM" id="CLU_019612_0_0_1"/>
<dbReference type="GO" id="GO:0043634">
    <property type="term" value="P:polyadenylation-dependent ncRNA catabolic process"/>
    <property type="evidence" value="ECO:0007669"/>
    <property type="project" value="TreeGrafter"/>
</dbReference>
<dbReference type="PANTHER" id="PTHR23092">
    <property type="entry name" value="POLY(A) RNA POLYMERASE"/>
    <property type="match status" value="1"/>
</dbReference>
<dbReference type="PANTHER" id="PTHR23092:SF15">
    <property type="entry name" value="INACTIVE NON-CANONICAL POLY(A) RNA POLYMERASE PROTEIN TRF4-2-RELATED"/>
    <property type="match status" value="1"/>
</dbReference>
<dbReference type="Pfam" id="PF22600">
    <property type="entry name" value="MTPAP-like_central"/>
    <property type="match status" value="1"/>
</dbReference>
<dbReference type="Gene3D" id="3.30.460.10">
    <property type="entry name" value="Beta Polymerase, domain 2"/>
    <property type="match status" value="1"/>
</dbReference>
<dbReference type="InterPro" id="IPR054708">
    <property type="entry name" value="MTPAP-like_central"/>
</dbReference>
<dbReference type="GO" id="GO:0003729">
    <property type="term" value="F:mRNA binding"/>
    <property type="evidence" value="ECO:0007669"/>
    <property type="project" value="TreeGrafter"/>
</dbReference>
<proteinExistence type="predicted"/>
<dbReference type="InterPro" id="IPR043519">
    <property type="entry name" value="NT_sf"/>
</dbReference>
<evidence type="ECO:0000256" key="1">
    <source>
        <dbReference type="SAM" id="MobiDB-lite"/>
    </source>
</evidence>
<accession>A0A072PR34</accession>
<dbReference type="RefSeq" id="XP_013264901.1">
    <property type="nucleotide sequence ID" value="XM_013409447.1"/>
</dbReference>
<dbReference type="GO" id="GO:0005730">
    <property type="term" value="C:nucleolus"/>
    <property type="evidence" value="ECO:0007669"/>
    <property type="project" value="TreeGrafter"/>
</dbReference>
<gene>
    <name evidence="3" type="ORF">A1O9_00283</name>
</gene>
<feature type="domain" description="Poly(A) RNA polymerase mitochondrial-like central palm" evidence="2">
    <location>
        <begin position="175"/>
        <end position="304"/>
    </location>
</feature>
<dbReference type="EMBL" id="AMGV01000001">
    <property type="protein sequence ID" value="KEF62311.1"/>
    <property type="molecule type" value="Genomic_DNA"/>
</dbReference>
<feature type="region of interest" description="Disordered" evidence="1">
    <location>
        <begin position="593"/>
        <end position="618"/>
    </location>
</feature>
<dbReference type="Proteomes" id="UP000027920">
    <property type="component" value="Unassembled WGS sequence"/>
</dbReference>